<evidence type="ECO:0000313" key="2">
    <source>
        <dbReference type="Proteomes" id="UP000265703"/>
    </source>
</evidence>
<comment type="caution">
    <text evidence="1">The sequence shown here is derived from an EMBL/GenBank/DDBJ whole genome shotgun (WGS) entry which is preliminary data.</text>
</comment>
<protein>
    <submittedName>
        <fullName evidence="1">Uncharacterized protein</fullName>
    </submittedName>
</protein>
<sequence>MARRVGQLKTNTVVQYDEHYDNVESLRYPALSKRPKKIKKKSKSVGFFNLGNLVGNVKLELPVDYEESRPKLEKNYSEKLQFTTEAEAAAIYCMENSLKINELDTPGTNFMTADCGEDKQLGEVTERAGDFCGRFSQSKYSQNRIKQEFQHQVKNISNPIAAISRGAALYGLSLKNSAFDLDRMSSLKFVIDNRVLKYTYGILIRTVVKPNQEVTFNTDQDAIYFRALTFGRMEITATARNKLNGQNYRTTLKLDI</sequence>
<dbReference type="AlphaFoldDB" id="A0A397S6M0"/>
<dbReference type="STRING" id="658196.A0A397S6M0"/>
<dbReference type="EMBL" id="QKYT01001076">
    <property type="protein sequence ID" value="RIA79985.1"/>
    <property type="molecule type" value="Genomic_DNA"/>
</dbReference>
<evidence type="ECO:0000313" key="1">
    <source>
        <dbReference type="EMBL" id="RIA79985.1"/>
    </source>
</evidence>
<gene>
    <name evidence="1" type="ORF">C1645_839498</name>
</gene>
<proteinExistence type="predicted"/>
<organism evidence="1 2">
    <name type="scientific">Glomus cerebriforme</name>
    <dbReference type="NCBI Taxonomy" id="658196"/>
    <lineage>
        <taxon>Eukaryota</taxon>
        <taxon>Fungi</taxon>
        <taxon>Fungi incertae sedis</taxon>
        <taxon>Mucoromycota</taxon>
        <taxon>Glomeromycotina</taxon>
        <taxon>Glomeromycetes</taxon>
        <taxon>Glomerales</taxon>
        <taxon>Glomeraceae</taxon>
        <taxon>Glomus</taxon>
    </lineage>
</organism>
<reference evidence="1 2" key="1">
    <citation type="submission" date="2018-06" db="EMBL/GenBank/DDBJ databases">
        <title>Comparative genomics reveals the genomic features of Rhizophagus irregularis, R. cerebriforme, R. diaphanum and Gigaspora rosea, and their symbiotic lifestyle signature.</title>
        <authorList>
            <person name="Morin E."/>
            <person name="San Clemente H."/>
            <person name="Chen E.C.H."/>
            <person name="De La Providencia I."/>
            <person name="Hainaut M."/>
            <person name="Kuo A."/>
            <person name="Kohler A."/>
            <person name="Murat C."/>
            <person name="Tang N."/>
            <person name="Roy S."/>
            <person name="Loubradou J."/>
            <person name="Henrissat B."/>
            <person name="Grigoriev I.V."/>
            <person name="Corradi N."/>
            <person name="Roux C."/>
            <person name="Martin F.M."/>
        </authorList>
    </citation>
    <scope>NUCLEOTIDE SEQUENCE [LARGE SCALE GENOMIC DNA]</scope>
    <source>
        <strain evidence="1 2">DAOM 227022</strain>
    </source>
</reference>
<dbReference type="Proteomes" id="UP000265703">
    <property type="component" value="Unassembled WGS sequence"/>
</dbReference>
<accession>A0A397S6M0</accession>
<name>A0A397S6M0_9GLOM</name>
<keyword evidence="2" id="KW-1185">Reference proteome</keyword>
<dbReference type="OrthoDB" id="2963168at2759"/>